<dbReference type="InterPro" id="IPR025997">
    <property type="entry name" value="SBP_2_dom"/>
</dbReference>
<evidence type="ECO:0000256" key="3">
    <source>
        <dbReference type="ARBA" id="ARBA00022729"/>
    </source>
</evidence>
<dbReference type="InterPro" id="IPR006311">
    <property type="entry name" value="TAT_signal"/>
</dbReference>
<keyword evidence="5" id="KW-0614">Plasmid</keyword>
<gene>
    <name evidence="5" type="ORF">IE4771_PA00097</name>
</gene>
<evidence type="ECO:0000256" key="1">
    <source>
        <dbReference type="ARBA" id="ARBA00004196"/>
    </source>
</evidence>
<dbReference type="EMBL" id="CP006987">
    <property type="protein sequence ID" value="AIC29603.1"/>
    <property type="molecule type" value="Genomic_DNA"/>
</dbReference>
<dbReference type="KEGG" id="rei:IE4771_PA00097"/>
<evidence type="ECO:0000313" key="6">
    <source>
        <dbReference type="Proteomes" id="UP000027180"/>
    </source>
</evidence>
<dbReference type="PANTHER" id="PTHR46847:SF1">
    <property type="entry name" value="D-ALLOSE-BINDING PERIPLASMIC PROTEIN-RELATED"/>
    <property type="match status" value="1"/>
</dbReference>
<evidence type="ECO:0000313" key="5">
    <source>
        <dbReference type="EMBL" id="AIC29603.1"/>
    </source>
</evidence>
<protein>
    <submittedName>
        <fullName evidence="5">Sugar ABC transporter substrate-binding protein</fullName>
    </submittedName>
</protein>
<dbReference type="PROSITE" id="PS51318">
    <property type="entry name" value="TAT"/>
    <property type="match status" value="1"/>
</dbReference>
<geneLocation type="plasmid" evidence="5 6">
    <name>pRetIE4771a</name>
</geneLocation>
<dbReference type="GO" id="GO:0030246">
    <property type="term" value="F:carbohydrate binding"/>
    <property type="evidence" value="ECO:0007669"/>
    <property type="project" value="UniProtKB-ARBA"/>
</dbReference>
<dbReference type="SUPFAM" id="SSF53822">
    <property type="entry name" value="Periplasmic binding protein-like I"/>
    <property type="match status" value="1"/>
</dbReference>
<proteinExistence type="inferred from homology"/>
<dbReference type="RefSeq" id="WP_080711024.1">
    <property type="nucleotide sequence ID" value="NZ_CP006987.1"/>
</dbReference>
<organism evidence="5 6">
    <name type="scientific">Rhizobium etli bv. mimosae str. IE4771</name>
    <dbReference type="NCBI Taxonomy" id="1432050"/>
    <lineage>
        <taxon>Bacteria</taxon>
        <taxon>Pseudomonadati</taxon>
        <taxon>Pseudomonadota</taxon>
        <taxon>Alphaproteobacteria</taxon>
        <taxon>Hyphomicrobiales</taxon>
        <taxon>Rhizobiaceae</taxon>
        <taxon>Rhizobium/Agrobacterium group</taxon>
        <taxon>Rhizobium</taxon>
    </lineage>
</organism>
<feature type="domain" description="Periplasmic binding protein" evidence="4">
    <location>
        <begin position="45"/>
        <end position="293"/>
    </location>
</feature>
<name>A0A060I3A1_RHIET</name>
<dbReference type="Gene3D" id="3.40.50.2300">
    <property type="match status" value="2"/>
</dbReference>
<dbReference type="AlphaFoldDB" id="A0A060I3A1"/>
<dbReference type="HOGENOM" id="CLU_037628_3_2_5"/>
<dbReference type="Proteomes" id="UP000027180">
    <property type="component" value="Plasmid pRetIE4771a"/>
</dbReference>
<evidence type="ECO:0000256" key="2">
    <source>
        <dbReference type="ARBA" id="ARBA00007639"/>
    </source>
</evidence>
<dbReference type="InterPro" id="IPR028082">
    <property type="entry name" value="Peripla_BP_I"/>
</dbReference>
<dbReference type="Pfam" id="PF13407">
    <property type="entry name" value="Peripla_BP_4"/>
    <property type="match status" value="1"/>
</dbReference>
<dbReference type="PANTHER" id="PTHR46847">
    <property type="entry name" value="D-ALLOSE-BINDING PERIPLASMIC PROTEIN-RELATED"/>
    <property type="match status" value="1"/>
</dbReference>
<accession>A0A060I3A1</accession>
<dbReference type="GO" id="GO:0030313">
    <property type="term" value="C:cell envelope"/>
    <property type="evidence" value="ECO:0007669"/>
    <property type="project" value="UniProtKB-SubCell"/>
</dbReference>
<evidence type="ECO:0000259" key="4">
    <source>
        <dbReference type="Pfam" id="PF13407"/>
    </source>
</evidence>
<keyword evidence="3" id="KW-0732">Signal</keyword>
<reference evidence="5 6" key="1">
    <citation type="submission" date="2013-12" db="EMBL/GenBank/DDBJ databases">
        <title>Complete genome sequence of Rhizobium etli bv. mimosae IE4771.</title>
        <authorList>
            <person name="Bustos P."/>
            <person name="Santamaria R.I."/>
            <person name="Lozano L."/>
            <person name="Ormeno-Orrillo E."/>
            <person name="Rogel M.A."/>
            <person name="Romero D."/>
            <person name="Cevallos M.A."/>
            <person name="Martinez-Romero E."/>
            <person name="Gonzalez V."/>
        </authorList>
    </citation>
    <scope>NUCLEOTIDE SEQUENCE [LARGE SCALE GENOMIC DNA]</scope>
    <source>
        <strain evidence="5 6">IE4771</strain>
        <plasmid evidence="6">Plasmid pRetIE4771a</plasmid>
    </source>
</reference>
<sequence length="332" mass="35751">MQMSRRNLLNAGVGMAIAVATLAGGNFAFAQDKIRIAALSFGESGEYMKAWSTEIQNHPAVKSGEVEITVFDGKYDPLTQANQIDTAITQQFNAIIMSPFDLEASAPPIEKAAEAKIPLIVSALKTKSTKYTASIIVNDTEGGRIIAEELAKRIPNGGNVVLMEGPIGQSAQIERRAGIDAGLAKFPNLKLIEDKTGNWSRAEGQALMENWLLAHPGEINGVLAENDEMALGAIEAMKSAGIDLKTVPVLAIDGIPDAKRAVKKGEMAVSLYKYARAEGQGAVDLALRAIKGESYKPQSEIWGSLMEWKGGTEKDYVVPWLVLDSTNVEKYM</sequence>
<comment type="similarity">
    <text evidence="2">Belongs to the bacterial solute-binding protein 2 family.</text>
</comment>
<comment type="subcellular location">
    <subcellularLocation>
        <location evidence="1">Cell envelope</location>
    </subcellularLocation>
</comment>